<evidence type="ECO:0000256" key="4">
    <source>
        <dbReference type="ARBA" id="ARBA00022729"/>
    </source>
</evidence>
<dbReference type="SMART" id="SM00089">
    <property type="entry name" value="PKD"/>
    <property type="match status" value="1"/>
</dbReference>
<evidence type="ECO:0000259" key="10">
    <source>
        <dbReference type="PROSITE" id="PS50093"/>
    </source>
</evidence>
<dbReference type="Gene3D" id="2.60.40.10">
    <property type="entry name" value="Immunoglobulins"/>
    <property type="match status" value="1"/>
</dbReference>
<comment type="similarity">
    <text evidence="1">Belongs to the peptidase M43B family.</text>
</comment>
<feature type="signal peptide" evidence="9">
    <location>
        <begin position="1"/>
        <end position="20"/>
    </location>
</feature>
<keyword evidence="5" id="KW-0378">Hydrolase</keyword>
<dbReference type="InterPro" id="IPR035986">
    <property type="entry name" value="PKD_dom_sf"/>
</dbReference>
<dbReference type="PANTHER" id="PTHR47466:SF1">
    <property type="entry name" value="METALLOPROTEASE MEP1 (AFU_ORTHOLOGUE AFUA_1G07730)-RELATED"/>
    <property type="match status" value="1"/>
</dbReference>
<dbReference type="InterPro" id="IPR022409">
    <property type="entry name" value="PKD/Chitinase_dom"/>
</dbReference>
<dbReference type="PANTHER" id="PTHR47466">
    <property type="match status" value="1"/>
</dbReference>
<dbReference type="EMBL" id="LVWA01000004">
    <property type="protein sequence ID" value="OKL40877.1"/>
    <property type="molecule type" value="Genomic_DNA"/>
</dbReference>
<evidence type="ECO:0000256" key="9">
    <source>
        <dbReference type="SAM" id="SignalP"/>
    </source>
</evidence>
<keyword evidence="3" id="KW-0479">Metal-binding</keyword>
<dbReference type="STRING" id="1797110.A3841_13605"/>
<keyword evidence="4 9" id="KW-0732">Signal</keyword>
<keyword evidence="2" id="KW-0645">Protease</keyword>
<dbReference type="Proteomes" id="UP000186551">
    <property type="component" value="Unassembled WGS sequence"/>
</dbReference>
<protein>
    <recommendedName>
        <fullName evidence="10">PKD domain-containing protein</fullName>
    </recommendedName>
</protein>
<dbReference type="GO" id="GO:0006508">
    <property type="term" value="P:proteolysis"/>
    <property type="evidence" value="ECO:0007669"/>
    <property type="project" value="UniProtKB-KW"/>
</dbReference>
<dbReference type="InterPro" id="IPR024079">
    <property type="entry name" value="MetalloPept_cat_dom_sf"/>
</dbReference>
<sequence>MRTLALSAVLCLGVAFPGLAQHLTGNRSCATNSYAEAMRAQHPSLGKQQQRVQQAVQQKLQEQRQWQHLRAATTITIPVVFHVLYSEEAQNISDEQILSQLAVLNADFRRRNADAANTPSYFSPYAADTRIEFCLAITDPNGDPTTGITRTQTYRTEFDYAYDFIKKPENGGANAWDTNRYLNIWVGNVKDNVLGYASMPGTTLPHLDGVVLHYTAVGAAPANKFGTEYNMGRTATHEVGHWLGLSHIWGDDAASCSDSDGISDTPNQEYYSTDCEGGIRVSCDNGPYGDMYQNYMDYSADACMNLFTHGQAAYMNAVVSTSRSRLLSSLACSAAIRSDFGMALEADSLVVAGESIQFAAAPEGVRATEWLWEFEGGVPATSTQESPTVTYPQPGKYNVKLTVRNGSTSDTEVKEDFVHVTVSDLTVYPNPASDYIYIEQPARIVVRHLELVNSVGKTVLTAETRHRALQLDVQHLPPGVYFLRLTSTNGTEIRRISIVR</sequence>
<dbReference type="AlphaFoldDB" id="A0A1Q5PF78"/>
<evidence type="ECO:0000313" key="11">
    <source>
        <dbReference type="EMBL" id="OKL40877.1"/>
    </source>
</evidence>
<dbReference type="InterPro" id="IPR026444">
    <property type="entry name" value="Secre_tail"/>
</dbReference>
<dbReference type="InterPro" id="IPR013783">
    <property type="entry name" value="Ig-like_fold"/>
</dbReference>
<dbReference type="CDD" id="cd00146">
    <property type="entry name" value="PKD"/>
    <property type="match status" value="1"/>
</dbReference>
<dbReference type="RefSeq" id="WP_073851495.1">
    <property type="nucleotide sequence ID" value="NZ_LVWA01000004.1"/>
</dbReference>
<keyword evidence="8" id="KW-1015">Disulfide bond</keyword>
<keyword evidence="7" id="KW-0482">Metalloprotease</keyword>
<dbReference type="SUPFAM" id="SSF49299">
    <property type="entry name" value="PKD domain"/>
    <property type="match status" value="1"/>
</dbReference>
<name>A0A1Q5PF78_9BACT</name>
<dbReference type="Pfam" id="PF05572">
    <property type="entry name" value="Peptidase_M43"/>
    <property type="match status" value="1"/>
</dbReference>
<accession>A0A1Q5PF78</accession>
<dbReference type="NCBIfam" id="TIGR04183">
    <property type="entry name" value="Por_Secre_tail"/>
    <property type="match status" value="1"/>
</dbReference>
<evidence type="ECO:0000256" key="3">
    <source>
        <dbReference type="ARBA" id="ARBA00022723"/>
    </source>
</evidence>
<dbReference type="GO" id="GO:0046872">
    <property type="term" value="F:metal ion binding"/>
    <property type="evidence" value="ECO:0007669"/>
    <property type="project" value="UniProtKB-KW"/>
</dbReference>
<dbReference type="OrthoDB" id="6278496at2"/>
<dbReference type="Pfam" id="PF18962">
    <property type="entry name" value="Por_Secre_tail"/>
    <property type="match status" value="1"/>
</dbReference>
<dbReference type="CDD" id="cd04275">
    <property type="entry name" value="ZnMc_pappalysin_like"/>
    <property type="match status" value="1"/>
</dbReference>
<comment type="caution">
    <text evidence="11">The sequence shown here is derived from an EMBL/GenBank/DDBJ whole genome shotgun (WGS) entry which is preliminary data.</text>
</comment>
<evidence type="ECO:0000313" key="12">
    <source>
        <dbReference type="Proteomes" id="UP000186551"/>
    </source>
</evidence>
<keyword evidence="6" id="KW-0862">Zinc</keyword>
<organism evidence="11 12">
    <name type="scientific">Pontibacter flavimaris</name>
    <dbReference type="NCBI Taxonomy" id="1797110"/>
    <lineage>
        <taxon>Bacteria</taxon>
        <taxon>Pseudomonadati</taxon>
        <taxon>Bacteroidota</taxon>
        <taxon>Cytophagia</taxon>
        <taxon>Cytophagales</taxon>
        <taxon>Hymenobacteraceae</taxon>
        <taxon>Pontibacter</taxon>
    </lineage>
</organism>
<dbReference type="Gene3D" id="3.40.390.10">
    <property type="entry name" value="Collagenase (Catalytic Domain)"/>
    <property type="match status" value="1"/>
</dbReference>
<gene>
    <name evidence="11" type="ORF">A3841_13605</name>
</gene>
<feature type="domain" description="PKD" evidence="10">
    <location>
        <begin position="352"/>
        <end position="425"/>
    </location>
</feature>
<evidence type="ECO:0000256" key="1">
    <source>
        <dbReference type="ARBA" id="ARBA00008721"/>
    </source>
</evidence>
<evidence type="ECO:0000256" key="8">
    <source>
        <dbReference type="ARBA" id="ARBA00023157"/>
    </source>
</evidence>
<proteinExistence type="inferred from homology"/>
<evidence type="ECO:0000256" key="2">
    <source>
        <dbReference type="ARBA" id="ARBA00022670"/>
    </source>
</evidence>
<dbReference type="Pfam" id="PF18911">
    <property type="entry name" value="PKD_4"/>
    <property type="match status" value="1"/>
</dbReference>
<dbReference type="InterPro" id="IPR000601">
    <property type="entry name" value="PKD_dom"/>
</dbReference>
<dbReference type="SUPFAM" id="SSF55486">
    <property type="entry name" value="Metalloproteases ('zincins'), catalytic domain"/>
    <property type="match status" value="1"/>
</dbReference>
<dbReference type="GO" id="GO:0008237">
    <property type="term" value="F:metallopeptidase activity"/>
    <property type="evidence" value="ECO:0007669"/>
    <property type="project" value="UniProtKB-KW"/>
</dbReference>
<evidence type="ECO:0000256" key="5">
    <source>
        <dbReference type="ARBA" id="ARBA00022801"/>
    </source>
</evidence>
<feature type="chain" id="PRO_5012840996" description="PKD domain-containing protein" evidence="9">
    <location>
        <begin position="21"/>
        <end position="500"/>
    </location>
</feature>
<dbReference type="InterPro" id="IPR008754">
    <property type="entry name" value="Peptidase_M43"/>
</dbReference>
<keyword evidence="12" id="KW-1185">Reference proteome</keyword>
<evidence type="ECO:0000256" key="6">
    <source>
        <dbReference type="ARBA" id="ARBA00022833"/>
    </source>
</evidence>
<dbReference type="PROSITE" id="PS50093">
    <property type="entry name" value="PKD"/>
    <property type="match status" value="1"/>
</dbReference>
<evidence type="ECO:0000256" key="7">
    <source>
        <dbReference type="ARBA" id="ARBA00023049"/>
    </source>
</evidence>
<reference evidence="11 12" key="1">
    <citation type="submission" date="2016-03" db="EMBL/GenBank/DDBJ databases">
        <title>Genome sequence of Pontibacter sp. nov., of the family cytophagaceae, isolated from marine sediment of the Yellow Sea, China.</title>
        <authorList>
            <person name="Zhang G."/>
            <person name="Zhang R."/>
        </authorList>
    </citation>
    <scope>NUCLEOTIDE SEQUENCE [LARGE SCALE GENOMIC DNA]</scope>
    <source>
        <strain evidence="11 12">S10-8</strain>
    </source>
</reference>